<evidence type="ECO:0000313" key="2">
    <source>
        <dbReference type="Proteomes" id="UP000317122"/>
    </source>
</evidence>
<comment type="caution">
    <text evidence="1">The sequence shown here is derived from an EMBL/GenBank/DDBJ whole genome shotgun (WGS) entry which is preliminary data.</text>
</comment>
<feature type="non-terminal residue" evidence="1">
    <location>
        <position position="84"/>
    </location>
</feature>
<protein>
    <submittedName>
        <fullName evidence="1">Uncharacterized protein</fullName>
    </submittedName>
</protein>
<dbReference type="AlphaFoldDB" id="A0A562M795"/>
<dbReference type="Proteomes" id="UP000317122">
    <property type="component" value="Unassembled WGS sequence"/>
</dbReference>
<accession>A0A562M795</accession>
<evidence type="ECO:0000313" key="1">
    <source>
        <dbReference type="EMBL" id="TWI15816.1"/>
    </source>
</evidence>
<sequence length="84" mass="9157">MRSGSGTAQRPPAAGGVIPRNVKIVVADQVYIDRAELPPALIAQLIRLAAFQNPEFYRAQAMRLPTFGKPRVVSCAELYPQHVA</sequence>
<dbReference type="EMBL" id="VLKT01000155">
    <property type="protein sequence ID" value="TWI15816.1"/>
    <property type="molecule type" value="Genomic_DNA"/>
</dbReference>
<keyword evidence="2" id="KW-1185">Reference proteome</keyword>
<reference evidence="1 2" key="1">
    <citation type="journal article" date="2015" name="Stand. Genomic Sci.">
        <title>Genomic Encyclopedia of Bacterial and Archaeal Type Strains, Phase III: the genomes of soil and plant-associated and newly described type strains.</title>
        <authorList>
            <person name="Whitman W.B."/>
            <person name="Woyke T."/>
            <person name="Klenk H.P."/>
            <person name="Zhou Y."/>
            <person name="Lilburn T.G."/>
            <person name="Beck B.J."/>
            <person name="De Vos P."/>
            <person name="Vandamme P."/>
            <person name="Eisen J.A."/>
            <person name="Garrity G."/>
            <person name="Hugenholtz P."/>
            <person name="Kyrpides N.C."/>
        </authorList>
    </citation>
    <scope>NUCLEOTIDE SEQUENCE [LARGE SCALE GENOMIC DNA]</scope>
    <source>
        <strain evidence="1 2">CGMCC 1.2546</strain>
    </source>
</reference>
<organism evidence="1 2">
    <name type="scientific">Mesorhizobium tianshanense</name>
    <dbReference type="NCBI Taxonomy" id="39844"/>
    <lineage>
        <taxon>Bacteria</taxon>
        <taxon>Pseudomonadati</taxon>
        <taxon>Pseudomonadota</taxon>
        <taxon>Alphaproteobacteria</taxon>
        <taxon>Hyphomicrobiales</taxon>
        <taxon>Phyllobacteriaceae</taxon>
        <taxon>Mesorhizobium</taxon>
    </lineage>
</organism>
<proteinExistence type="predicted"/>
<gene>
    <name evidence="1" type="ORF">IQ26_07770</name>
</gene>
<name>A0A562M795_9HYPH</name>